<accession>A0A2P2P7I5</accession>
<organism evidence="1">
    <name type="scientific">Rhizophora mucronata</name>
    <name type="common">Asiatic mangrove</name>
    <dbReference type="NCBI Taxonomy" id="61149"/>
    <lineage>
        <taxon>Eukaryota</taxon>
        <taxon>Viridiplantae</taxon>
        <taxon>Streptophyta</taxon>
        <taxon>Embryophyta</taxon>
        <taxon>Tracheophyta</taxon>
        <taxon>Spermatophyta</taxon>
        <taxon>Magnoliopsida</taxon>
        <taxon>eudicotyledons</taxon>
        <taxon>Gunneridae</taxon>
        <taxon>Pentapetalae</taxon>
        <taxon>rosids</taxon>
        <taxon>fabids</taxon>
        <taxon>Malpighiales</taxon>
        <taxon>Rhizophoraceae</taxon>
        <taxon>Rhizophora</taxon>
    </lineage>
</organism>
<proteinExistence type="predicted"/>
<dbReference type="AlphaFoldDB" id="A0A2P2P7I5"/>
<protein>
    <submittedName>
        <fullName evidence="1">Uncharacterized protein</fullName>
    </submittedName>
</protein>
<name>A0A2P2P7I5_RHIMU</name>
<evidence type="ECO:0000313" key="1">
    <source>
        <dbReference type="EMBL" id="MBX50692.1"/>
    </source>
</evidence>
<sequence length="22" mass="2565">MVSAQVAIYTFFFFYVNTMSVV</sequence>
<dbReference type="EMBL" id="GGEC01070208">
    <property type="protein sequence ID" value="MBX50692.1"/>
    <property type="molecule type" value="Transcribed_RNA"/>
</dbReference>
<reference evidence="1" key="1">
    <citation type="submission" date="2018-02" db="EMBL/GenBank/DDBJ databases">
        <title>Rhizophora mucronata_Transcriptome.</title>
        <authorList>
            <person name="Meera S.P."/>
            <person name="Sreeshan A."/>
            <person name="Augustine A."/>
        </authorList>
    </citation>
    <scope>NUCLEOTIDE SEQUENCE</scope>
    <source>
        <tissue evidence="1">Leaf</tissue>
    </source>
</reference>